<dbReference type="SUPFAM" id="SSF48557">
    <property type="entry name" value="L-aspartase-like"/>
    <property type="match status" value="1"/>
</dbReference>
<protein>
    <submittedName>
        <fullName evidence="4">Aspartate ammonia-lyase</fullName>
        <ecNumber evidence="4">4.3.1.1</ecNumber>
    </submittedName>
</protein>
<dbReference type="GO" id="GO:0006531">
    <property type="term" value="P:aspartate metabolic process"/>
    <property type="evidence" value="ECO:0007669"/>
    <property type="project" value="TreeGrafter"/>
</dbReference>
<dbReference type="Pfam" id="PF00206">
    <property type="entry name" value="Lyase_1"/>
    <property type="match status" value="1"/>
</dbReference>
<gene>
    <name evidence="4" type="ORF">CFH80_06455</name>
</gene>
<dbReference type="Pfam" id="PF10415">
    <property type="entry name" value="FumaraseC_C"/>
    <property type="match status" value="1"/>
</dbReference>
<dbReference type="FunFam" id="1.20.200.10:FF:000001">
    <property type="entry name" value="Fumarate hydratase, mitochondrial"/>
    <property type="match status" value="1"/>
</dbReference>
<dbReference type="GO" id="GO:0006099">
    <property type="term" value="P:tricarboxylic acid cycle"/>
    <property type="evidence" value="ECO:0007669"/>
    <property type="project" value="InterPro"/>
</dbReference>
<keyword evidence="1 4" id="KW-0456">Lyase</keyword>
<dbReference type="GO" id="GO:0008797">
    <property type="term" value="F:aspartate ammonia-lyase activity"/>
    <property type="evidence" value="ECO:0007669"/>
    <property type="project" value="UniProtKB-EC"/>
</dbReference>
<dbReference type="Proteomes" id="UP000231638">
    <property type="component" value="Unassembled WGS sequence"/>
</dbReference>
<dbReference type="PANTHER" id="PTHR42696:SF2">
    <property type="entry name" value="ASPARTATE AMMONIA-LYASE"/>
    <property type="match status" value="1"/>
</dbReference>
<dbReference type="PRINTS" id="PR00149">
    <property type="entry name" value="FUMRATELYASE"/>
</dbReference>
<dbReference type="NCBIfam" id="NF008909">
    <property type="entry name" value="PRK12273.1"/>
    <property type="match status" value="1"/>
</dbReference>
<dbReference type="EMBL" id="DLUG01000172">
    <property type="protein sequence ID" value="DAB36137.1"/>
    <property type="molecule type" value="Genomic_DNA"/>
</dbReference>
<accession>A0A2D3WBN3</accession>
<dbReference type="STRING" id="366522.GCA_001548055_01911"/>
<dbReference type="InterPro" id="IPR051546">
    <property type="entry name" value="Aspartate_Ammonia-Lyase"/>
</dbReference>
<dbReference type="EC" id="4.3.1.1" evidence="4"/>
<proteinExistence type="predicted"/>
<dbReference type="PANTHER" id="PTHR42696">
    <property type="entry name" value="ASPARTATE AMMONIA-LYASE"/>
    <property type="match status" value="1"/>
</dbReference>
<organism evidence="4 5">
    <name type="scientific">Sulfurospirillum cavolei</name>
    <dbReference type="NCBI Taxonomy" id="366522"/>
    <lineage>
        <taxon>Bacteria</taxon>
        <taxon>Pseudomonadati</taxon>
        <taxon>Campylobacterota</taxon>
        <taxon>Epsilonproteobacteria</taxon>
        <taxon>Campylobacterales</taxon>
        <taxon>Sulfurospirillaceae</taxon>
        <taxon>Sulfurospirillum</taxon>
    </lineage>
</organism>
<feature type="domain" description="Fumarate lyase N-terminal" evidence="2">
    <location>
        <begin position="11"/>
        <end position="340"/>
    </location>
</feature>
<dbReference type="Gene3D" id="1.20.200.10">
    <property type="entry name" value="Fumarase/aspartase (Central domain)"/>
    <property type="match status" value="1"/>
</dbReference>
<comment type="caution">
    <text evidence="4">The sequence shown here is derived from an EMBL/GenBank/DDBJ whole genome shotgun (WGS) entry which is preliminary data.</text>
</comment>
<reference evidence="4 5" key="1">
    <citation type="journal article" date="2017" name="Front. Microbiol.">
        <title>Comparative Genomic Analysis of the Class Epsilonproteobacteria and Proposed Reclassification to Epsilonbacteraeota (phyl. nov.).</title>
        <authorList>
            <person name="Waite D.W."/>
            <person name="Vanwonterghem I."/>
            <person name="Rinke C."/>
            <person name="Parks D.H."/>
            <person name="Zhang Y."/>
            <person name="Takai K."/>
            <person name="Sievert S.M."/>
            <person name="Simon J."/>
            <person name="Campbell B.J."/>
            <person name="Hanson T.E."/>
            <person name="Woyke T."/>
            <person name="Klotz M.G."/>
            <person name="Hugenholtz P."/>
        </authorList>
    </citation>
    <scope>NUCLEOTIDE SEQUENCE [LARGE SCALE GENOMIC DNA]</scope>
    <source>
        <strain evidence="4">UBA11420</strain>
    </source>
</reference>
<feature type="domain" description="Fumarase C C-terminal" evidence="3">
    <location>
        <begin position="409"/>
        <end position="459"/>
    </location>
</feature>
<dbReference type="InterPro" id="IPR008948">
    <property type="entry name" value="L-Aspartase-like"/>
</dbReference>
<evidence type="ECO:0000313" key="5">
    <source>
        <dbReference type="Proteomes" id="UP000231638"/>
    </source>
</evidence>
<evidence type="ECO:0000256" key="1">
    <source>
        <dbReference type="ARBA" id="ARBA00023239"/>
    </source>
</evidence>
<dbReference type="PROSITE" id="PS00163">
    <property type="entry name" value="FUMARATE_LYASES"/>
    <property type="match status" value="1"/>
</dbReference>
<name>A0A2D3WBN3_9BACT</name>
<dbReference type="Gene3D" id="1.10.275.10">
    <property type="entry name" value="Fumarase/aspartase (N-terminal domain)"/>
    <property type="match status" value="1"/>
</dbReference>
<dbReference type="GO" id="GO:0005829">
    <property type="term" value="C:cytosol"/>
    <property type="evidence" value="ECO:0007669"/>
    <property type="project" value="TreeGrafter"/>
</dbReference>
<evidence type="ECO:0000259" key="3">
    <source>
        <dbReference type="Pfam" id="PF10415"/>
    </source>
</evidence>
<dbReference type="FunFam" id="1.10.275.10:FF:000001">
    <property type="entry name" value="Fumarate hydratase, mitochondrial"/>
    <property type="match status" value="1"/>
</dbReference>
<evidence type="ECO:0000259" key="2">
    <source>
        <dbReference type="Pfam" id="PF00206"/>
    </source>
</evidence>
<dbReference type="InterPro" id="IPR022761">
    <property type="entry name" value="Fumarate_lyase_N"/>
</dbReference>
<dbReference type="InterPro" id="IPR024083">
    <property type="entry name" value="Fumarase/histidase_N"/>
</dbReference>
<evidence type="ECO:0000313" key="4">
    <source>
        <dbReference type="EMBL" id="DAB36137.1"/>
    </source>
</evidence>
<sequence>MSFRIEHDLLGEREVPNEAYYGIHTLRASENFPLSHLGIDARFIQAFAQVKKACANANATLGFLDTPKAKAIMQACDEMIVGRWHNNIIVDALQGGAGTSLNMNMNEVIANRALEIMGYSKGSYEILHPLDHVNMHQSTNDVYPTALKVASMSLLQELGDEIAKLQGALQGKEKAFSSVLKMARTELQDAVPMSLGACFGAYAEAIARDRWRVFKSIERLKNVNLGGTAIGTGIGAPKKYLFLVVECLKEVSDLPVARSENLIDATQNCDMFVEVSGILKAHATNLFKIASDLRLLSSGPRAGLAEIALPPVQAGSSIMVGKINPVICEAVNQAAMKVMGNDFLVCQAAQNGQLELNAFMPLLAQAFLESLTLLKNTVAMFREKAIEGIEANTEHALSQVLNSSGCLVALLDVLGYEKATQLASALHVNSNMTLKELLIRETTLEENEIDALLSPSRLIALGK</sequence>
<dbReference type="Gene3D" id="1.10.40.30">
    <property type="entry name" value="Fumarase/aspartase (C-terminal domain)"/>
    <property type="match status" value="1"/>
</dbReference>
<dbReference type="InterPro" id="IPR000362">
    <property type="entry name" value="Fumarate_lyase_fam"/>
</dbReference>
<dbReference type="InterPro" id="IPR018951">
    <property type="entry name" value="Fumarase_C_C"/>
</dbReference>
<dbReference type="InterPro" id="IPR020557">
    <property type="entry name" value="Fumarate_lyase_CS"/>
</dbReference>
<dbReference type="AlphaFoldDB" id="A0A2D3WBN3"/>